<dbReference type="EMBL" id="JBHRSP010000034">
    <property type="protein sequence ID" value="MFC3075494.1"/>
    <property type="molecule type" value="Genomic_DNA"/>
</dbReference>
<evidence type="ECO:0000256" key="5">
    <source>
        <dbReference type="ARBA" id="ARBA00022692"/>
    </source>
</evidence>
<keyword evidence="2 8" id="KW-0813">Transport</keyword>
<evidence type="ECO:0000256" key="3">
    <source>
        <dbReference type="ARBA" id="ARBA00022475"/>
    </source>
</evidence>
<name>A0ABV7DKJ0_9HYPH</name>
<gene>
    <name evidence="10" type="ORF">ACFOHH_20455</name>
</gene>
<reference evidence="11" key="1">
    <citation type="journal article" date="2019" name="Int. J. Syst. Evol. Microbiol.">
        <title>The Global Catalogue of Microorganisms (GCM) 10K type strain sequencing project: providing services to taxonomists for standard genome sequencing and annotation.</title>
        <authorList>
            <consortium name="The Broad Institute Genomics Platform"/>
            <consortium name="The Broad Institute Genome Sequencing Center for Infectious Disease"/>
            <person name="Wu L."/>
            <person name="Ma J."/>
        </authorList>
    </citation>
    <scope>NUCLEOTIDE SEQUENCE [LARGE SCALE GENOMIC DNA]</scope>
    <source>
        <strain evidence="11">KCTC 52677</strain>
    </source>
</reference>
<dbReference type="RefSeq" id="WP_257314808.1">
    <property type="nucleotide sequence ID" value="NZ_JANFDG010000007.1"/>
</dbReference>
<accession>A0ABV7DKJ0</accession>
<keyword evidence="4" id="KW-0997">Cell inner membrane</keyword>
<feature type="transmembrane region" description="Helical" evidence="8">
    <location>
        <begin position="179"/>
        <end position="201"/>
    </location>
</feature>
<feature type="transmembrane region" description="Helical" evidence="8">
    <location>
        <begin position="138"/>
        <end position="158"/>
    </location>
</feature>
<dbReference type="InterPro" id="IPR000515">
    <property type="entry name" value="MetI-like"/>
</dbReference>
<keyword evidence="3" id="KW-1003">Cell membrane</keyword>
<dbReference type="CDD" id="cd06261">
    <property type="entry name" value="TM_PBP2"/>
    <property type="match status" value="1"/>
</dbReference>
<dbReference type="PANTHER" id="PTHR43357:SF4">
    <property type="entry name" value="INNER MEMBRANE ABC TRANSPORTER PERMEASE PROTEIN YDCV"/>
    <property type="match status" value="1"/>
</dbReference>
<evidence type="ECO:0000313" key="11">
    <source>
        <dbReference type="Proteomes" id="UP001595377"/>
    </source>
</evidence>
<evidence type="ECO:0000259" key="9">
    <source>
        <dbReference type="PROSITE" id="PS50928"/>
    </source>
</evidence>
<feature type="transmembrane region" description="Helical" evidence="8">
    <location>
        <begin position="105"/>
        <end position="126"/>
    </location>
</feature>
<comment type="caution">
    <text evidence="10">The sequence shown here is derived from an EMBL/GenBank/DDBJ whole genome shotgun (WGS) entry which is preliminary data.</text>
</comment>
<keyword evidence="7 8" id="KW-0472">Membrane</keyword>
<protein>
    <submittedName>
        <fullName evidence="10">ABC transporter permease</fullName>
    </submittedName>
</protein>
<evidence type="ECO:0000256" key="1">
    <source>
        <dbReference type="ARBA" id="ARBA00004429"/>
    </source>
</evidence>
<evidence type="ECO:0000256" key="4">
    <source>
        <dbReference type="ARBA" id="ARBA00022519"/>
    </source>
</evidence>
<dbReference type="Pfam" id="PF00528">
    <property type="entry name" value="BPD_transp_1"/>
    <property type="match status" value="1"/>
</dbReference>
<sequence>MDRFIQTFGKGLYVVFMALVVVYLVFPVLVMIPISFNEINDLRFPPVGFSFRWYEAFANDPVWVHALFTSTKVAFGTVAVSATLGTLAAMGLFQCRSLMRAPLQGYMLSPIVTPVVVLAIGVFMVFSRWGIAGTIPGLIIAHSVLAIPVVIVAVLTALQTMPPNVVPAATGLGGSRLRVFFRIELPLLRPGIFSGAVFAFITSWDEAVISTFLTAPATKTLPVLIWGGVQTGLSPIIAAVGSIMVTLTALAFVVVWIFRTRKAA</sequence>
<dbReference type="PANTHER" id="PTHR43357">
    <property type="entry name" value="INNER MEMBRANE ABC TRANSPORTER PERMEASE PROTEIN YDCV"/>
    <property type="match status" value="1"/>
</dbReference>
<evidence type="ECO:0000256" key="6">
    <source>
        <dbReference type="ARBA" id="ARBA00022989"/>
    </source>
</evidence>
<comment type="similarity">
    <text evidence="8">Belongs to the binding-protein-dependent transport system permease family.</text>
</comment>
<evidence type="ECO:0000313" key="10">
    <source>
        <dbReference type="EMBL" id="MFC3075494.1"/>
    </source>
</evidence>
<keyword evidence="11" id="KW-1185">Reference proteome</keyword>
<dbReference type="Gene3D" id="1.10.3720.10">
    <property type="entry name" value="MetI-like"/>
    <property type="match status" value="1"/>
</dbReference>
<feature type="domain" description="ABC transmembrane type-1" evidence="9">
    <location>
        <begin position="67"/>
        <end position="255"/>
    </location>
</feature>
<dbReference type="InterPro" id="IPR035906">
    <property type="entry name" value="MetI-like_sf"/>
</dbReference>
<dbReference type="PROSITE" id="PS50928">
    <property type="entry name" value="ABC_TM1"/>
    <property type="match status" value="1"/>
</dbReference>
<feature type="transmembrane region" description="Helical" evidence="8">
    <location>
        <begin position="73"/>
        <end position="93"/>
    </location>
</feature>
<evidence type="ECO:0000256" key="2">
    <source>
        <dbReference type="ARBA" id="ARBA00022448"/>
    </source>
</evidence>
<proteinExistence type="inferred from homology"/>
<feature type="transmembrane region" description="Helical" evidence="8">
    <location>
        <begin position="236"/>
        <end position="258"/>
    </location>
</feature>
<keyword evidence="6 8" id="KW-1133">Transmembrane helix</keyword>
<dbReference type="SUPFAM" id="SSF161098">
    <property type="entry name" value="MetI-like"/>
    <property type="match status" value="1"/>
</dbReference>
<organism evidence="10 11">
    <name type="scientific">Shinella pollutisoli</name>
    <dbReference type="NCBI Taxonomy" id="2250594"/>
    <lineage>
        <taxon>Bacteria</taxon>
        <taxon>Pseudomonadati</taxon>
        <taxon>Pseudomonadota</taxon>
        <taxon>Alphaproteobacteria</taxon>
        <taxon>Hyphomicrobiales</taxon>
        <taxon>Rhizobiaceae</taxon>
        <taxon>Shinella</taxon>
    </lineage>
</organism>
<evidence type="ECO:0000256" key="8">
    <source>
        <dbReference type="RuleBase" id="RU363032"/>
    </source>
</evidence>
<evidence type="ECO:0000256" key="7">
    <source>
        <dbReference type="ARBA" id="ARBA00023136"/>
    </source>
</evidence>
<keyword evidence="5 8" id="KW-0812">Transmembrane</keyword>
<feature type="transmembrane region" description="Helical" evidence="8">
    <location>
        <begin position="12"/>
        <end position="36"/>
    </location>
</feature>
<dbReference type="Proteomes" id="UP001595377">
    <property type="component" value="Unassembled WGS sequence"/>
</dbReference>
<comment type="subcellular location">
    <subcellularLocation>
        <location evidence="1">Cell inner membrane</location>
        <topology evidence="1">Multi-pass membrane protein</topology>
    </subcellularLocation>
    <subcellularLocation>
        <location evidence="8">Cell membrane</location>
        <topology evidence="8">Multi-pass membrane protein</topology>
    </subcellularLocation>
</comment>